<name>A0A6A7BXA7_9PEZI</name>
<keyword evidence="4" id="KW-0479">Metal-binding</keyword>
<proteinExistence type="inferred from homology"/>
<evidence type="ECO:0000313" key="7">
    <source>
        <dbReference type="EMBL" id="KAF2859844.1"/>
    </source>
</evidence>
<dbReference type="InterPro" id="IPR026590">
    <property type="entry name" value="Ssirtuin_cat_dom"/>
</dbReference>
<feature type="binding site" evidence="4">
    <location>
        <position position="295"/>
    </location>
    <ligand>
        <name>Zn(2+)</name>
        <dbReference type="ChEBI" id="CHEBI:29105"/>
    </ligand>
</feature>
<protein>
    <submittedName>
        <fullName evidence="7">DHS-like NAD/FAD-binding domain-containing protein</fullName>
    </submittedName>
</protein>
<dbReference type="GO" id="GO:0000122">
    <property type="term" value="P:negative regulation of transcription by RNA polymerase II"/>
    <property type="evidence" value="ECO:0007669"/>
    <property type="project" value="TreeGrafter"/>
</dbReference>
<feature type="region of interest" description="Disordered" evidence="5">
    <location>
        <begin position="1"/>
        <end position="110"/>
    </location>
</feature>
<keyword evidence="8" id="KW-1185">Reference proteome</keyword>
<dbReference type="GO" id="GO:1990414">
    <property type="term" value="P:replication-born double-strand break repair via sister chromatid exchange"/>
    <property type="evidence" value="ECO:0007669"/>
    <property type="project" value="TreeGrafter"/>
</dbReference>
<dbReference type="Gene3D" id="3.30.1600.10">
    <property type="entry name" value="SIR2/SIRT2 'Small Domain"/>
    <property type="match status" value="1"/>
</dbReference>
<dbReference type="InterPro" id="IPR026591">
    <property type="entry name" value="Sirtuin_cat_small_dom_sf"/>
</dbReference>
<dbReference type="OrthoDB" id="2919105at2759"/>
<reference evidence="7" key="1">
    <citation type="journal article" date="2020" name="Stud. Mycol.">
        <title>101 Dothideomycetes genomes: a test case for predicting lifestyles and emergence of pathogens.</title>
        <authorList>
            <person name="Haridas S."/>
            <person name="Albert R."/>
            <person name="Binder M."/>
            <person name="Bloem J."/>
            <person name="Labutti K."/>
            <person name="Salamov A."/>
            <person name="Andreopoulos B."/>
            <person name="Baker S."/>
            <person name="Barry K."/>
            <person name="Bills G."/>
            <person name="Bluhm B."/>
            <person name="Cannon C."/>
            <person name="Castanera R."/>
            <person name="Culley D."/>
            <person name="Daum C."/>
            <person name="Ezra D."/>
            <person name="Gonzalez J."/>
            <person name="Henrissat B."/>
            <person name="Kuo A."/>
            <person name="Liang C."/>
            <person name="Lipzen A."/>
            <person name="Lutzoni F."/>
            <person name="Magnuson J."/>
            <person name="Mondo S."/>
            <person name="Nolan M."/>
            <person name="Ohm R."/>
            <person name="Pangilinan J."/>
            <person name="Park H.-J."/>
            <person name="Ramirez L."/>
            <person name="Alfaro M."/>
            <person name="Sun H."/>
            <person name="Tritt A."/>
            <person name="Yoshinaga Y."/>
            <person name="Zwiers L.-H."/>
            <person name="Turgeon B."/>
            <person name="Goodwin S."/>
            <person name="Spatafora J."/>
            <person name="Crous P."/>
            <person name="Grigoriev I."/>
        </authorList>
    </citation>
    <scope>NUCLEOTIDE SEQUENCE</scope>
    <source>
        <strain evidence="7">CBS 480.64</strain>
    </source>
</reference>
<dbReference type="GO" id="GO:0031934">
    <property type="term" value="C:mating-type region heterochromatin"/>
    <property type="evidence" value="ECO:0007669"/>
    <property type="project" value="TreeGrafter"/>
</dbReference>
<accession>A0A6A7BXA7</accession>
<sequence>MGLSSPPSSPLSSIPSSPLSSLACTPEPPADFKLPLSPPSTRSPKKPNYPTPPSSQSTSNNCSPTPDGSPSNAQRPEKRREMSSPPADAPPKKRRTVSRDRPPRTTEYLDLRRKEIEPCQQEQLDRLMEVLNKRQKIVVIAGAGISVSAGIPDFRSSTGLFQRLKEEHNLKGSGKDLFDASVYKDSDSIRTFHSMVTSLYKSTKKAKATPFHRMLARIADEGRLMRLYSQNVDGLDTGLKPLRSRIPFRKGDDGKWPLTVQLHGSLEKMVCTKCHQLSNFDPQTFQQAGPLPPPCPSCLEFDEIRTVQAGKRSHGIGCLRPRMVLYNEMHPDSEAIGSCTKHDLRKRPDAVLVVGTSVKVPGVQRIVREMCATVRDRKDKSLAVWINPTPPPSTKGFDKCFDMIVQSNCDEVARRAAASRK</sequence>
<evidence type="ECO:0000256" key="5">
    <source>
        <dbReference type="SAM" id="MobiDB-lite"/>
    </source>
</evidence>
<keyword evidence="3" id="KW-0520">NAD</keyword>
<dbReference type="GO" id="GO:0005634">
    <property type="term" value="C:nucleus"/>
    <property type="evidence" value="ECO:0007669"/>
    <property type="project" value="TreeGrafter"/>
</dbReference>
<dbReference type="GO" id="GO:0031508">
    <property type="term" value="P:pericentric heterochromatin formation"/>
    <property type="evidence" value="ECO:0007669"/>
    <property type="project" value="TreeGrafter"/>
</dbReference>
<dbReference type="PANTHER" id="PTHR11085">
    <property type="entry name" value="NAD-DEPENDENT PROTEIN DEACYLASE SIRTUIN-5, MITOCHONDRIAL-RELATED"/>
    <property type="match status" value="1"/>
</dbReference>
<feature type="compositionally biased region" description="Low complexity" evidence="5">
    <location>
        <begin position="1"/>
        <end position="22"/>
    </location>
</feature>
<evidence type="ECO:0000256" key="3">
    <source>
        <dbReference type="ARBA" id="ARBA00023027"/>
    </source>
</evidence>
<feature type="binding site" evidence="4">
    <location>
        <position position="298"/>
    </location>
    <ligand>
        <name>Zn(2+)</name>
        <dbReference type="ChEBI" id="CHEBI:29105"/>
    </ligand>
</feature>
<evidence type="ECO:0000256" key="4">
    <source>
        <dbReference type="PROSITE-ProRule" id="PRU00236"/>
    </source>
</evidence>
<dbReference type="Pfam" id="PF02146">
    <property type="entry name" value="SIR2"/>
    <property type="match status" value="1"/>
</dbReference>
<dbReference type="GO" id="GO:0017136">
    <property type="term" value="F:histone deacetylase activity, NAD-dependent"/>
    <property type="evidence" value="ECO:0007669"/>
    <property type="project" value="TreeGrafter"/>
</dbReference>
<dbReference type="SUPFAM" id="SSF52467">
    <property type="entry name" value="DHS-like NAD/FAD-binding domain"/>
    <property type="match status" value="1"/>
</dbReference>
<evidence type="ECO:0000256" key="1">
    <source>
        <dbReference type="ARBA" id="ARBA00006924"/>
    </source>
</evidence>
<dbReference type="InterPro" id="IPR050134">
    <property type="entry name" value="NAD-dep_sirtuin_deacylases"/>
</dbReference>
<feature type="active site" description="Proton acceptor" evidence="4">
    <location>
        <position position="263"/>
    </location>
</feature>
<feature type="compositionally biased region" description="Low complexity" evidence="5">
    <location>
        <begin position="54"/>
        <end position="66"/>
    </location>
</feature>
<dbReference type="PROSITE" id="PS50305">
    <property type="entry name" value="SIRTUIN"/>
    <property type="match status" value="1"/>
</dbReference>
<dbReference type="PANTHER" id="PTHR11085:SF15">
    <property type="entry name" value="NAD-DEPENDENT HISTONE DEACETYLASE HST4"/>
    <property type="match status" value="1"/>
</dbReference>
<dbReference type="GO" id="GO:0006282">
    <property type="term" value="P:regulation of DNA repair"/>
    <property type="evidence" value="ECO:0007669"/>
    <property type="project" value="TreeGrafter"/>
</dbReference>
<evidence type="ECO:0000259" key="6">
    <source>
        <dbReference type="PROSITE" id="PS50305"/>
    </source>
</evidence>
<evidence type="ECO:0000313" key="8">
    <source>
        <dbReference type="Proteomes" id="UP000799421"/>
    </source>
</evidence>
<feature type="binding site" evidence="4">
    <location>
        <position position="274"/>
    </location>
    <ligand>
        <name>Zn(2+)</name>
        <dbReference type="ChEBI" id="CHEBI:29105"/>
    </ligand>
</feature>
<dbReference type="GO" id="GO:0070403">
    <property type="term" value="F:NAD+ binding"/>
    <property type="evidence" value="ECO:0007669"/>
    <property type="project" value="InterPro"/>
</dbReference>
<comment type="similarity">
    <text evidence="1">Belongs to the sirtuin family. Class I subfamily.</text>
</comment>
<feature type="binding site" evidence="4">
    <location>
        <position position="271"/>
    </location>
    <ligand>
        <name>Zn(2+)</name>
        <dbReference type="ChEBI" id="CHEBI:29105"/>
    </ligand>
</feature>
<dbReference type="InterPro" id="IPR029035">
    <property type="entry name" value="DHS-like_NAD/FAD-binding_dom"/>
</dbReference>
<feature type="domain" description="Deacetylase sirtuin-type" evidence="6">
    <location>
        <begin position="117"/>
        <end position="421"/>
    </location>
</feature>
<gene>
    <name evidence="7" type="ORF">K470DRAFT_218423</name>
</gene>
<keyword evidence="4" id="KW-0862">Zinc</keyword>
<dbReference type="AlphaFoldDB" id="A0A6A7BXA7"/>
<feature type="compositionally biased region" description="Basic and acidic residues" evidence="5">
    <location>
        <begin position="97"/>
        <end position="110"/>
    </location>
</feature>
<dbReference type="Proteomes" id="UP000799421">
    <property type="component" value="Unassembled WGS sequence"/>
</dbReference>
<dbReference type="InterPro" id="IPR003000">
    <property type="entry name" value="Sirtuin"/>
</dbReference>
<dbReference type="GO" id="GO:0046872">
    <property type="term" value="F:metal ion binding"/>
    <property type="evidence" value="ECO:0007669"/>
    <property type="project" value="UniProtKB-KW"/>
</dbReference>
<dbReference type="EMBL" id="MU005988">
    <property type="protein sequence ID" value="KAF2859844.1"/>
    <property type="molecule type" value="Genomic_DNA"/>
</dbReference>
<organism evidence="7 8">
    <name type="scientific">Piedraia hortae CBS 480.64</name>
    <dbReference type="NCBI Taxonomy" id="1314780"/>
    <lineage>
        <taxon>Eukaryota</taxon>
        <taxon>Fungi</taxon>
        <taxon>Dikarya</taxon>
        <taxon>Ascomycota</taxon>
        <taxon>Pezizomycotina</taxon>
        <taxon>Dothideomycetes</taxon>
        <taxon>Dothideomycetidae</taxon>
        <taxon>Capnodiales</taxon>
        <taxon>Piedraiaceae</taxon>
        <taxon>Piedraia</taxon>
    </lineage>
</organism>
<evidence type="ECO:0000256" key="2">
    <source>
        <dbReference type="ARBA" id="ARBA00022679"/>
    </source>
</evidence>
<keyword evidence="2" id="KW-0808">Transferase</keyword>
<dbReference type="Gene3D" id="3.40.50.1220">
    <property type="entry name" value="TPP-binding domain"/>
    <property type="match status" value="1"/>
</dbReference>